<evidence type="ECO:0000259" key="6">
    <source>
        <dbReference type="PROSITE" id="PS50123"/>
    </source>
</evidence>
<dbReference type="SUPFAM" id="SSF53335">
    <property type="entry name" value="S-adenosyl-L-methionine-dependent methyltransferases"/>
    <property type="match status" value="1"/>
</dbReference>
<dbReference type="InterPro" id="IPR036804">
    <property type="entry name" value="CheR_N_sf"/>
</dbReference>
<proteinExistence type="predicted"/>
<keyword evidence="5" id="KW-0949">S-adenosyl-L-methionine</keyword>
<dbReference type="PANTHER" id="PTHR24422">
    <property type="entry name" value="CHEMOTAXIS PROTEIN METHYLTRANSFERASE"/>
    <property type="match status" value="1"/>
</dbReference>
<reference evidence="7 8" key="1">
    <citation type="journal article" date="2012" name="Stand. Genomic Sci.">
        <title>Complete genome sequence of the sulfur compounds oxidizing chemolithoautotroph Sulfuricurvum kujiense type strain (YK-1(T)).</title>
        <authorList>
            <person name="Han C."/>
            <person name="Kotsyurbenko O."/>
            <person name="Chertkov O."/>
            <person name="Held B."/>
            <person name="Lapidus A."/>
            <person name="Nolan M."/>
            <person name="Lucas S."/>
            <person name="Hammon N."/>
            <person name="Deshpande S."/>
            <person name="Cheng J.F."/>
            <person name="Tapia R."/>
            <person name="Goodwin L.A."/>
            <person name="Pitluck S."/>
            <person name="Liolios K."/>
            <person name="Pagani I."/>
            <person name="Ivanova N."/>
            <person name="Mavromatis K."/>
            <person name="Mikhailova N."/>
            <person name="Pati A."/>
            <person name="Chen A."/>
            <person name="Palaniappan K."/>
            <person name="Land M."/>
            <person name="Hauser L."/>
            <person name="Chang Y.J."/>
            <person name="Jeffries C.D."/>
            <person name="Brambilla E.M."/>
            <person name="Rohde M."/>
            <person name="Spring S."/>
            <person name="Sikorski J."/>
            <person name="Goker M."/>
            <person name="Woyke T."/>
            <person name="Bristow J."/>
            <person name="Eisen J.A."/>
            <person name="Markowitz V."/>
            <person name="Hugenholtz P."/>
            <person name="Kyrpides N.C."/>
            <person name="Klenk H.P."/>
            <person name="Detter J.C."/>
        </authorList>
    </citation>
    <scope>NUCLEOTIDE SEQUENCE [LARGE SCALE GENOMIC DNA]</scope>
    <source>
        <strain evidence="8">ATCC BAA-921 / DSM 16994 / JCM 11577 / YK-1</strain>
    </source>
</reference>
<dbReference type="SMART" id="SM00138">
    <property type="entry name" value="MeTrc"/>
    <property type="match status" value="1"/>
</dbReference>
<dbReference type="AlphaFoldDB" id="E4U2P5"/>
<dbReference type="eggNOG" id="COG1352">
    <property type="taxonomic scope" value="Bacteria"/>
</dbReference>
<evidence type="ECO:0000313" key="7">
    <source>
        <dbReference type="EMBL" id="ADR33630.1"/>
    </source>
</evidence>
<dbReference type="KEGG" id="sku:Sulku_0966"/>
<dbReference type="GO" id="GO:0008983">
    <property type="term" value="F:protein-glutamate O-methyltransferase activity"/>
    <property type="evidence" value="ECO:0007669"/>
    <property type="project" value="UniProtKB-EC"/>
</dbReference>
<dbReference type="Pfam" id="PF03705">
    <property type="entry name" value="CheR_N"/>
    <property type="match status" value="1"/>
</dbReference>
<dbReference type="PANTHER" id="PTHR24422:SF26">
    <property type="entry name" value="CHEMOTAXIS PROTEIN METHYLTRANSFERASE"/>
    <property type="match status" value="1"/>
</dbReference>
<evidence type="ECO:0000256" key="3">
    <source>
        <dbReference type="ARBA" id="ARBA00022603"/>
    </source>
</evidence>
<dbReference type="InterPro" id="IPR050903">
    <property type="entry name" value="Bact_Chemotaxis_MeTrfase"/>
</dbReference>
<dbReference type="EMBL" id="CP002355">
    <property type="protein sequence ID" value="ADR33630.1"/>
    <property type="molecule type" value="Genomic_DNA"/>
</dbReference>
<dbReference type="GO" id="GO:0032259">
    <property type="term" value="P:methylation"/>
    <property type="evidence" value="ECO:0007669"/>
    <property type="project" value="UniProtKB-KW"/>
</dbReference>
<dbReference type="InterPro" id="IPR029063">
    <property type="entry name" value="SAM-dependent_MTases_sf"/>
</dbReference>
<evidence type="ECO:0000256" key="1">
    <source>
        <dbReference type="ARBA" id="ARBA00001541"/>
    </source>
</evidence>
<keyword evidence="4 7" id="KW-0808">Transferase</keyword>
<dbReference type="Pfam" id="PF01739">
    <property type="entry name" value="CheR"/>
    <property type="match status" value="1"/>
</dbReference>
<dbReference type="InterPro" id="IPR022641">
    <property type="entry name" value="CheR_N"/>
</dbReference>
<dbReference type="InterPro" id="IPR000780">
    <property type="entry name" value="CheR_MeTrfase"/>
</dbReference>
<keyword evidence="3 7" id="KW-0489">Methyltransferase</keyword>
<comment type="catalytic activity">
    <reaction evidence="1">
        <text>L-glutamyl-[protein] + S-adenosyl-L-methionine = [protein]-L-glutamate 5-O-methyl ester + S-adenosyl-L-homocysteine</text>
        <dbReference type="Rhea" id="RHEA:24452"/>
        <dbReference type="Rhea" id="RHEA-COMP:10208"/>
        <dbReference type="Rhea" id="RHEA-COMP:10311"/>
        <dbReference type="ChEBI" id="CHEBI:29973"/>
        <dbReference type="ChEBI" id="CHEBI:57856"/>
        <dbReference type="ChEBI" id="CHEBI:59789"/>
        <dbReference type="ChEBI" id="CHEBI:82795"/>
        <dbReference type="EC" id="2.1.1.80"/>
    </reaction>
</comment>
<dbReference type="SUPFAM" id="SSF47757">
    <property type="entry name" value="Chemotaxis receptor methyltransferase CheR, N-terminal domain"/>
    <property type="match status" value="1"/>
</dbReference>
<gene>
    <name evidence="7" type="ordered locus">Sulku_0966</name>
</gene>
<dbReference type="HOGENOM" id="CLU_025854_0_0_7"/>
<dbReference type="Gene3D" id="3.40.50.150">
    <property type="entry name" value="Vaccinia Virus protein VP39"/>
    <property type="match status" value="1"/>
</dbReference>
<dbReference type="PIRSF" id="PIRSF000410">
    <property type="entry name" value="CheR"/>
    <property type="match status" value="1"/>
</dbReference>
<dbReference type="Proteomes" id="UP000008721">
    <property type="component" value="Chromosome"/>
</dbReference>
<dbReference type="PROSITE" id="PS50123">
    <property type="entry name" value="CHER"/>
    <property type="match status" value="1"/>
</dbReference>
<dbReference type="EC" id="2.1.1.80" evidence="2"/>
<dbReference type="InterPro" id="IPR026024">
    <property type="entry name" value="Chemotaxis_MeTrfase_CheR"/>
</dbReference>
<evidence type="ECO:0000256" key="5">
    <source>
        <dbReference type="ARBA" id="ARBA00022691"/>
    </source>
</evidence>
<dbReference type="CDD" id="cd02440">
    <property type="entry name" value="AdoMet_MTases"/>
    <property type="match status" value="1"/>
</dbReference>
<dbReference type="RefSeq" id="WP_013459827.1">
    <property type="nucleotide sequence ID" value="NC_014762.1"/>
</dbReference>
<organism evidence="7 8">
    <name type="scientific">Sulfuricurvum kujiense (strain ATCC BAA-921 / DSM 16994 / JCM 11577 / YK-1)</name>
    <dbReference type="NCBI Taxonomy" id="709032"/>
    <lineage>
        <taxon>Bacteria</taxon>
        <taxon>Pseudomonadati</taxon>
        <taxon>Campylobacterota</taxon>
        <taxon>Epsilonproteobacteria</taxon>
        <taxon>Campylobacterales</taxon>
        <taxon>Sulfurimonadaceae</taxon>
        <taxon>Sulfuricurvum</taxon>
    </lineage>
</organism>
<sequence>MSIPILEDAEFRTFQKIFFQEAGIDLNDKKKLLVQSRLLKQLLKYKFETYTEYLRLVQINQLEKVEMINLLTTNETYFFREMEHFEFLQKELIPTYPIHTKFRIWSAATSVGAEAYSAAMLLDTMLDKNKWEIIGTDINSDVIQKARVGLYPESWVEKIPAYLRKNYCLKGKGINEGKFLIDRCLIPNMRFEEGNLLNIPSDFGQFDLIFLRNVLIYFNDATRQKVVDGVMDHLLPGGYFFISHTENLNMINTNGLERIKTSIYRKQG</sequence>
<dbReference type="PRINTS" id="PR00996">
    <property type="entry name" value="CHERMTFRASE"/>
</dbReference>
<dbReference type="Gene3D" id="1.10.155.10">
    <property type="entry name" value="Chemotaxis receptor methyltransferase CheR, N-terminal domain"/>
    <property type="match status" value="1"/>
</dbReference>
<evidence type="ECO:0000256" key="2">
    <source>
        <dbReference type="ARBA" id="ARBA00012534"/>
    </source>
</evidence>
<dbReference type="InterPro" id="IPR022642">
    <property type="entry name" value="CheR_C"/>
</dbReference>
<dbReference type="STRING" id="709032.Sulku_0966"/>
<name>E4U2P5_SULKY</name>
<keyword evidence="8" id="KW-1185">Reference proteome</keyword>
<protein>
    <recommendedName>
        <fullName evidence="2">protein-glutamate O-methyltransferase</fullName>
        <ecNumber evidence="2">2.1.1.80</ecNumber>
    </recommendedName>
</protein>
<evidence type="ECO:0000313" key="8">
    <source>
        <dbReference type="Proteomes" id="UP000008721"/>
    </source>
</evidence>
<feature type="domain" description="CheR-type methyltransferase" evidence="6">
    <location>
        <begin position="1"/>
        <end position="268"/>
    </location>
</feature>
<accession>E4U2P5</accession>
<evidence type="ECO:0000256" key="4">
    <source>
        <dbReference type="ARBA" id="ARBA00022679"/>
    </source>
</evidence>